<accession>A0A853F4I4</accession>
<gene>
    <name evidence="1" type="ORF">H0A76_06045</name>
</gene>
<evidence type="ECO:0000313" key="1">
    <source>
        <dbReference type="EMBL" id="NYT27489.1"/>
    </source>
</evidence>
<evidence type="ECO:0000313" key="2">
    <source>
        <dbReference type="Proteomes" id="UP000568751"/>
    </source>
</evidence>
<sequence length="57" mass="6532">MGRTNIFCKHRQGKGISIIFAISTFGDLCINMNNHQNAIFHQITNFLKTPLALLEWI</sequence>
<proteinExistence type="predicted"/>
<name>A0A853F4I4_9GAMM</name>
<organism evidence="1 2">
    <name type="scientific">Candidatus Thiodubiliella endoseptemdiera</name>
    <dbReference type="NCBI Taxonomy" id="2738886"/>
    <lineage>
        <taxon>Bacteria</taxon>
        <taxon>Pseudomonadati</taxon>
        <taxon>Pseudomonadota</taxon>
        <taxon>Gammaproteobacteria</taxon>
        <taxon>Candidatus Pseudothioglobaceae</taxon>
        <taxon>Candidatus Thiodubiliella</taxon>
    </lineage>
</organism>
<dbReference type="EMBL" id="JACCHT010000001">
    <property type="protein sequence ID" value="NYT27489.1"/>
    <property type="molecule type" value="Genomic_DNA"/>
</dbReference>
<comment type="caution">
    <text evidence="1">The sequence shown here is derived from an EMBL/GenBank/DDBJ whole genome shotgun (WGS) entry which is preliminary data.</text>
</comment>
<reference evidence="1 2" key="1">
    <citation type="submission" date="2020-05" db="EMBL/GenBank/DDBJ databases">
        <title>Horizontal transmission and recombination maintain forever young bacterial symbiont genomes.</title>
        <authorList>
            <person name="Russell S.L."/>
            <person name="Pepper-Tunick E."/>
            <person name="Svedberg J."/>
            <person name="Byrne A."/>
            <person name="Ruelas Castillo J."/>
            <person name="Vollmers C."/>
            <person name="Beinart R.A."/>
            <person name="Corbett-Detig R."/>
        </authorList>
    </citation>
    <scope>NUCLEOTIDE SEQUENCE [LARGE SCALE GENOMIC DNA]</scope>
    <source>
        <strain evidence="1">455</strain>
    </source>
</reference>
<dbReference type="AlphaFoldDB" id="A0A853F4I4"/>
<protein>
    <submittedName>
        <fullName evidence="1">Uncharacterized protein</fullName>
    </submittedName>
</protein>
<dbReference type="Proteomes" id="UP000568751">
    <property type="component" value="Unassembled WGS sequence"/>
</dbReference>